<keyword evidence="4" id="KW-0489">Methyltransferase</keyword>
<dbReference type="EC" id="2.1.1.-" evidence="4"/>
<feature type="domain" description="HIT" evidence="3">
    <location>
        <begin position="36"/>
        <end position="105"/>
    </location>
</feature>
<keyword evidence="4" id="KW-0808">Transferase</keyword>
<name>A0ABU5EBE6_9PROT</name>
<organism evidence="4 5">
    <name type="scientific">Dongia soli</name>
    <dbReference type="NCBI Taxonomy" id="600628"/>
    <lineage>
        <taxon>Bacteria</taxon>
        <taxon>Pseudomonadati</taxon>
        <taxon>Pseudomonadota</taxon>
        <taxon>Alphaproteobacteria</taxon>
        <taxon>Rhodospirillales</taxon>
        <taxon>Dongiaceae</taxon>
        <taxon>Dongia</taxon>
    </lineage>
</organism>
<reference evidence="4 5" key="1">
    <citation type="journal article" date="2016" name="Antonie Van Leeuwenhoek">
        <title>Dongia soli sp. nov., isolated from soil from Dokdo, Korea.</title>
        <authorList>
            <person name="Kim D.U."/>
            <person name="Lee H."/>
            <person name="Kim H."/>
            <person name="Kim S.G."/>
            <person name="Ka J.O."/>
        </authorList>
    </citation>
    <scope>NUCLEOTIDE SEQUENCE [LARGE SCALE GENOMIC DNA]</scope>
    <source>
        <strain evidence="4 5">D78</strain>
    </source>
</reference>
<feature type="compositionally biased region" description="Polar residues" evidence="2">
    <location>
        <begin position="129"/>
        <end position="140"/>
    </location>
</feature>
<comment type="caution">
    <text evidence="1">Lacks conserved residue(s) required for the propagation of feature annotation.</text>
</comment>
<evidence type="ECO:0000256" key="1">
    <source>
        <dbReference type="PROSITE-ProRule" id="PRU00464"/>
    </source>
</evidence>
<dbReference type="GO" id="GO:0008168">
    <property type="term" value="F:methyltransferase activity"/>
    <property type="evidence" value="ECO:0007669"/>
    <property type="project" value="UniProtKB-KW"/>
</dbReference>
<dbReference type="EMBL" id="JAXCLW010000002">
    <property type="protein sequence ID" value="MDY0882890.1"/>
    <property type="molecule type" value="Genomic_DNA"/>
</dbReference>
<dbReference type="InterPro" id="IPR036265">
    <property type="entry name" value="HIT-like_sf"/>
</dbReference>
<accession>A0ABU5EBE6</accession>
<dbReference type="Proteomes" id="UP001279642">
    <property type="component" value="Unassembled WGS sequence"/>
</dbReference>
<dbReference type="PIRSF" id="PIRSF000714">
    <property type="entry name" value="HIT"/>
    <property type="match status" value="1"/>
</dbReference>
<evidence type="ECO:0000313" key="5">
    <source>
        <dbReference type="Proteomes" id="UP001279642"/>
    </source>
</evidence>
<proteinExistence type="predicted"/>
<keyword evidence="5" id="KW-1185">Reference proteome</keyword>
<dbReference type="GO" id="GO:0032259">
    <property type="term" value="P:methylation"/>
    <property type="evidence" value="ECO:0007669"/>
    <property type="project" value="UniProtKB-KW"/>
</dbReference>
<dbReference type="SUPFAM" id="SSF54197">
    <property type="entry name" value="HIT-like"/>
    <property type="match status" value="1"/>
</dbReference>
<evidence type="ECO:0000259" key="3">
    <source>
        <dbReference type="PROSITE" id="PS51084"/>
    </source>
</evidence>
<evidence type="ECO:0000313" key="4">
    <source>
        <dbReference type="EMBL" id="MDY0882890.1"/>
    </source>
</evidence>
<dbReference type="Pfam" id="PF01230">
    <property type="entry name" value="HIT"/>
    <property type="match status" value="1"/>
</dbReference>
<dbReference type="InterPro" id="IPR026026">
    <property type="entry name" value="HIT_Hint"/>
</dbReference>
<sequence length="140" mass="16284">MSEFALHPQLAKDTFEITDWPLCRVLRMNDTTYPWLILVPRRRECREITDLLQAERHRLMDEISQASDALQRECNPTKVNIGALGNMVPQLHIHVIGRFSGDPAWPKPVWGFQPAQPFEQAEREREATRWQQLLASPQAQ</sequence>
<evidence type="ECO:0000256" key="2">
    <source>
        <dbReference type="SAM" id="MobiDB-lite"/>
    </source>
</evidence>
<comment type="caution">
    <text evidence="4">The sequence shown here is derived from an EMBL/GenBank/DDBJ whole genome shotgun (WGS) entry which is preliminary data.</text>
</comment>
<dbReference type="RefSeq" id="WP_320507948.1">
    <property type="nucleotide sequence ID" value="NZ_JAXCLW010000002.1"/>
</dbReference>
<dbReference type="Gene3D" id="3.30.428.10">
    <property type="entry name" value="HIT-like"/>
    <property type="match status" value="1"/>
</dbReference>
<feature type="region of interest" description="Disordered" evidence="2">
    <location>
        <begin position="121"/>
        <end position="140"/>
    </location>
</feature>
<protein>
    <submittedName>
        <fullName evidence="4">HIT family protein</fullName>
        <ecNumber evidence="4">2.1.1.-</ecNumber>
    </submittedName>
</protein>
<dbReference type="InterPro" id="IPR011146">
    <property type="entry name" value="HIT-like"/>
</dbReference>
<gene>
    <name evidence="4" type="ORF">SMD27_08545</name>
</gene>
<dbReference type="PROSITE" id="PS51084">
    <property type="entry name" value="HIT_2"/>
    <property type="match status" value="1"/>
</dbReference>